<dbReference type="Proteomes" id="UP001591681">
    <property type="component" value="Unassembled WGS sequence"/>
</dbReference>
<evidence type="ECO:0000313" key="1">
    <source>
        <dbReference type="EMBL" id="KAL2079825.1"/>
    </source>
</evidence>
<evidence type="ECO:0000313" key="2">
    <source>
        <dbReference type="Proteomes" id="UP001591681"/>
    </source>
</evidence>
<dbReference type="AlphaFoldDB" id="A0ABD1IZX5"/>
<reference evidence="1 2" key="1">
    <citation type="submission" date="2024-09" db="EMBL/GenBank/DDBJ databases">
        <title>A chromosome-level genome assembly of Gray's grenadier anchovy, Coilia grayii.</title>
        <authorList>
            <person name="Fu Z."/>
        </authorList>
    </citation>
    <scope>NUCLEOTIDE SEQUENCE [LARGE SCALE GENOMIC DNA]</scope>
    <source>
        <strain evidence="1">G4</strain>
        <tissue evidence="1">Muscle</tissue>
    </source>
</reference>
<dbReference type="EMBL" id="JBHFQA010000022">
    <property type="protein sequence ID" value="KAL2079825.1"/>
    <property type="molecule type" value="Genomic_DNA"/>
</dbReference>
<gene>
    <name evidence="1" type="ORF">ACEWY4_025569</name>
</gene>
<keyword evidence="2" id="KW-1185">Reference proteome</keyword>
<name>A0ABD1IZX5_9TELE</name>
<evidence type="ECO:0008006" key="3">
    <source>
        <dbReference type="Google" id="ProtNLM"/>
    </source>
</evidence>
<protein>
    <recommendedName>
        <fullName evidence="3">PB1 domain-containing protein</fullName>
    </recommendedName>
</protein>
<sequence length="292" mass="32784">MLLRVSFGGEQKYIKMPELTFGDFLREVSLKFYIPEDRRLEIKVHDQSNTEVDSEVFEEIVKEFRGPFLVSLANEAPGYPQSTSSPCSIASEDTVIPNFSVCDPAEEPVAAEGSQPKRPCRINYEAKALVGQAMGLLDPFTADKVLTDEVESAIAVLRHSADEDTIREKMKVIFSYRHAMVNDDDKSAEVFSVFPRFLDTPGLTANKFLERWPTNKTKVIKESHGLVPSTDFFDLMRNAETSTEVENGWDNDMSAIILLLHLLLPSAQGRKRTGKISASHAVDDLIKFQKVH</sequence>
<comment type="caution">
    <text evidence="1">The sequence shown here is derived from an EMBL/GenBank/DDBJ whole genome shotgun (WGS) entry which is preliminary data.</text>
</comment>
<accession>A0ABD1IZX5</accession>
<organism evidence="1 2">
    <name type="scientific">Coilia grayii</name>
    <name type="common">Gray's grenadier anchovy</name>
    <dbReference type="NCBI Taxonomy" id="363190"/>
    <lineage>
        <taxon>Eukaryota</taxon>
        <taxon>Metazoa</taxon>
        <taxon>Chordata</taxon>
        <taxon>Craniata</taxon>
        <taxon>Vertebrata</taxon>
        <taxon>Euteleostomi</taxon>
        <taxon>Actinopterygii</taxon>
        <taxon>Neopterygii</taxon>
        <taxon>Teleostei</taxon>
        <taxon>Clupei</taxon>
        <taxon>Clupeiformes</taxon>
        <taxon>Clupeoidei</taxon>
        <taxon>Engraulidae</taxon>
        <taxon>Coilinae</taxon>
        <taxon>Coilia</taxon>
    </lineage>
</organism>
<proteinExistence type="predicted"/>